<dbReference type="OrthoDB" id="2602337at2"/>
<dbReference type="RefSeq" id="WP_090676090.1">
    <property type="nucleotide sequence ID" value="NZ_FMTT01000054.1"/>
</dbReference>
<feature type="transmembrane region" description="Helical" evidence="1">
    <location>
        <begin position="26"/>
        <end position="48"/>
    </location>
</feature>
<evidence type="ECO:0000256" key="1">
    <source>
        <dbReference type="SAM" id="Phobius"/>
    </source>
</evidence>
<keyword evidence="1" id="KW-0812">Transmembrane</keyword>
<dbReference type="AlphaFoldDB" id="A0A1G4TJB0"/>
<dbReference type="Proteomes" id="UP000198601">
    <property type="component" value="Unassembled WGS sequence"/>
</dbReference>
<protein>
    <submittedName>
        <fullName evidence="2">Uncharacterized protein</fullName>
    </submittedName>
</protein>
<gene>
    <name evidence="2" type="ORF">SAMN04487970_105419</name>
</gene>
<keyword evidence="1" id="KW-1133">Transmembrane helix</keyword>
<organism evidence="2 3">
    <name type="scientific">Paenibacillus tianmuensis</name>
    <dbReference type="NCBI Taxonomy" id="624147"/>
    <lineage>
        <taxon>Bacteria</taxon>
        <taxon>Bacillati</taxon>
        <taxon>Bacillota</taxon>
        <taxon>Bacilli</taxon>
        <taxon>Bacillales</taxon>
        <taxon>Paenibacillaceae</taxon>
        <taxon>Paenibacillus</taxon>
    </lineage>
</organism>
<keyword evidence="1" id="KW-0472">Membrane</keyword>
<dbReference type="STRING" id="624147.SAMN04487970_105419"/>
<name>A0A1G4TJB0_9BACL</name>
<keyword evidence="3" id="KW-1185">Reference proteome</keyword>
<evidence type="ECO:0000313" key="3">
    <source>
        <dbReference type="Proteomes" id="UP000198601"/>
    </source>
</evidence>
<sequence length="193" mass="21768">MRRAWQCWLRTEAYGLLKDEKGSAHLLLFGLLGMITAAFIWVIAFNWMMQTYGMNKTKPLLDRATHAASLDIVLEEAALGRLVWDSTKGTDDFYRYLRLNLKLNSDLTPEAGSHLREALVVHRLEFVTSPAYPYVLQRTVTVHTGTAKQTTRNVQVTIYGPSVVAIVELNQPLLGLSRSEPVVFSSVASVRFR</sequence>
<evidence type="ECO:0000313" key="2">
    <source>
        <dbReference type="EMBL" id="SCW81382.1"/>
    </source>
</evidence>
<dbReference type="EMBL" id="FMTT01000054">
    <property type="protein sequence ID" value="SCW81382.1"/>
    <property type="molecule type" value="Genomic_DNA"/>
</dbReference>
<reference evidence="3" key="1">
    <citation type="submission" date="2016-10" db="EMBL/GenBank/DDBJ databases">
        <authorList>
            <person name="Varghese N."/>
            <person name="Submissions S."/>
        </authorList>
    </citation>
    <scope>NUCLEOTIDE SEQUENCE [LARGE SCALE GENOMIC DNA]</scope>
    <source>
        <strain evidence="3">CGMCC 1.8946</strain>
    </source>
</reference>
<accession>A0A1G4TJB0</accession>
<proteinExistence type="predicted"/>